<feature type="non-terminal residue" evidence="1">
    <location>
        <position position="135"/>
    </location>
</feature>
<evidence type="ECO:0000313" key="1">
    <source>
        <dbReference type="EMBL" id="KAF4653456.1"/>
    </source>
</evidence>
<gene>
    <name evidence="1" type="ORF">FOZ61_008978</name>
</gene>
<reference evidence="1 2" key="1">
    <citation type="submission" date="2020-04" db="EMBL/GenBank/DDBJ databases">
        <title>Perkinsus olseni comparative genomics.</title>
        <authorList>
            <person name="Bogema D.R."/>
        </authorList>
    </citation>
    <scope>NUCLEOTIDE SEQUENCE [LARGE SCALE GENOMIC DNA]</scope>
    <source>
        <strain evidence="1">ATCC PRA-179</strain>
    </source>
</reference>
<evidence type="ECO:0000313" key="2">
    <source>
        <dbReference type="Proteomes" id="UP000570595"/>
    </source>
</evidence>
<dbReference type="Proteomes" id="UP000570595">
    <property type="component" value="Unassembled WGS sequence"/>
</dbReference>
<organism evidence="1 2">
    <name type="scientific">Perkinsus olseni</name>
    <name type="common">Perkinsus atlanticus</name>
    <dbReference type="NCBI Taxonomy" id="32597"/>
    <lineage>
        <taxon>Eukaryota</taxon>
        <taxon>Sar</taxon>
        <taxon>Alveolata</taxon>
        <taxon>Perkinsozoa</taxon>
        <taxon>Perkinsea</taxon>
        <taxon>Perkinsida</taxon>
        <taxon>Perkinsidae</taxon>
        <taxon>Perkinsus</taxon>
    </lineage>
</organism>
<dbReference type="EMBL" id="JABAHT010000620">
    <property type="protein sequence ID" value="KAF4653456.1"/>
    <property type="molecule type" value="Genomic_DNA"/>
</dbReference>
<comment type="caution">
    <text evidence="1">The sequence shown here is derived from an EMBL/GenBank/DDBJ whole genome shotgun (WGS) entry which is preliminary data.</text>
</comment>
<protein>
    <submittedName>
        <fullName evidence="1">Uncharacterized protein</fullName>
    </submittedName>
</protein>
<proteinExistence type="predicted"/>
<name>A0A7J6L421_PEROL</name>
<accession>A0A7J6L421</accession>
<dbReference type="AlphaFoldDB" id="A0A7J6L421"/>
<sequence>MNFSWADDGTIDTLDMEGIHQLLQHRIVIREDDLSPLNFIVSTSTLTKDADSSVTVLEVNTEGSTEEVATVLSSKLLARGGTSRSSCCGLSSRYTCGRGSSRRSCSGLSCRNSCRRHRRCGGSCYLRRGSRSSSC</sequence>